<accession>U2KCB6</accession>
<dbReference type="Pfam" id="PF00528">
    <property type="entry name" value="BPD_transp_1"/>
    <property type="match status" value="1"/>
</dbReference>
<dbReference type="STRING" id="411473.RUMCAL_01490"/>
<dbReference type="InterPro" id="IPR000515">
    <property type="entry name" value="MetI-like"/>
</dbReference>
<keyword evidence="2 7" id="KW-0813">Transport</keyword>
<keyword evidence="3" id="KW-1003">Cell membrane</keyword>
<dbReference type="CDD" id="cd06261">
    <property type="entry name" value="TM_PBP2"/>
    <property type="match status" value="1"/>
</dbReference>
<evidence type="ECO:0000256" key="7">
    <source>
        <dbReference type="RuleBase" id="RU363032"/>
    </source>
</evidence>
<dbReference type="eggNOG" id="COG0395">
    <property type="taxonomic scope" value="Bacteria"/>
</dbReference>
<keyword evidence="4 7" id="KW-0812">Transmembrane</keyword>
<dbReference type="SUPFAM" id="SSF161098">
    <property type="entry name" value="MetI-like"/>
    <property type="match status" value="1"/>
</dbReference>
<keyword evidence="5 7" id="KW-1133">Transmembrane helix</keyword>
<comment type="subcellular location">
    <subcellularLocation>
        <location evidence="1 7">Cell membrane</location>
        <topology evidence="1 7">Multi-pass membrane protein</topology>
    </subcellularLocation>
</comment>
<dbReference type="PANTHER" id="PTHR43744">
    <property type="entry name" value="ABC TRANSPORTER PERMEASE PROTEIN MG189-RELATED-RELATED"/>
    <property type="match status" value="1"/>
</dbReference>
<feature type="transmembrane region" description="Helical" evidence="7">
    <location>
        <begin position="91"/>
        <end position="112"/>
    </location>
</feature>
<dbReference type="InterPro" id="IPR035906">
    <property type="entry name" value="MetI-like_sf"/>
</dbReference>
<protein>
    <submittedName>
        <fullName evidence="9">ABC transporter, permease protein</fullName>
    </submittedName>
</protein>
<feature type="transmembrane region" description="Helical" evidence="7">
    <location>
        <begin position="21"/>
        <end position="40"/>
    </location>
</feature>
<keyword evidence="6 7" id="KW-0472">Membrane</keyword>
<comment type="caution">
    <text evidence="9">The sequence shown here is derived from an EMBL/GenBank/DDBJ whole genome shotgun (WGS) entry which is preliminary data.</text>
</comment>
<dbReference type="OrthoDB" id="9771544at2"/>
<keyword evidence="10" id="KW-1185">Reference proteome</keyword>
<dbReference type="PANTHER" id="PTHR43744:SF2">
    <property type="entry name" value="ARABINOOLIGOSACCHARIDES TRANSPORT SYSTEM PERMEASE PROTEIN ARAQ"/>
    <property type="match status" value="1"/>
</dbReference>
<reference evidence="9 10" key="1">
    <citation type="submission" date="2013-07" db="EMBL/GenBank/DDBJ databases">
        <authorList>
            <person name="Weinstock G."/>
            <person name="Sodergren E."/>
            <person name="Wylie T."/>
            <person name="Fulton L."/>
            <person name="Fulton R."/>
            <person name="Fronick C."/>
            <person name="O'Laughlin M."/>
            <person name="Godfrey J."/>
            <person name="Miner T."/>
            <person name="Herter B."/>
            <person name="Appelbaum E."/>
            <person name="Cordes M."/>
            <person name="Lek S."/>
            <person name="Wollam A."/>
            <person name="Pepin K.H."/>
            <person name="Palsikar V.B."/>
            <person name="Mitreva M."/>
            <person name="Wilson R.K."/>
        </authorList>
    </citation>
    <scope>NUCLEOTIDE SEQUENCE [LARGE SCALE GENOMIC DNA]</scope>
    <source>
        <strain evidence="9 10">ATCC 27760</strain>
    </source>
</reference>
<organism evidence="9 10">
    <name type="scientific">Ruminococcus callidus ATCC 27760</name>
    <dbReference type="NCBI Taxonomy" id="411473"/>
    <lineage>
        <taxon>Bacteria</taxon>
        <taxon>Bacillati</taxon>
        <taxon>Bacillota</taxon>
        <taxon>Clostridia</taxon>
        <taxon>Eubacteriales</taxon>
        <taxon>Oscillospiraceae</taxon>
        <taxon>Ruminococcus</taxon>
    </lineage>
</organism>
<dbReference type="GO" id="GO:0005886">
    <property type="term" value="C:plasma membrane"/>
    <property type="evidence" value="ECO:0007669"/>
    <property type="project" value="UniProtKB-SubCell"/>
</dbReference>
<dbReference type="EMBL" id="AWVF01000183">
    <property type="protein sequence ID" value="ERJ96156.1"/>
    <property type="molecule type" value="Genomic_DNA"/>
</dbReference>
<dbReference type="PATRIC" id="fig|411473.3.peg.1207"/>
<name>U2KCB6_9FIRM</name>
<feature type="transmembrane region" description="Helical" evidence="7">
    <location>
        <begin position="200"/>
        <end position="221"/>
    </location>
</feature>
<dbReference type="GO" id="GO:0055085">
    <property type="term" value="P:transmembrane transport"/>
    <property type="evidence" value="ECO:0007669"/>
    <property type="project" value="InterPro"/>
</dbReference>
<dbReference type="PROSITE" id="PS50928">
    <property type="entry name" value="ABC_TM1"/>
    <property type="match status" value="1"/>
</dbReference>
<evidence type="ECO:0000256" key="4">
    <source>
        <dbReference type="ARBA" id="ARBA00022692"/>
    </source>
</evidence>
<dbReference type="HOGENOM" id="CLU_016047_1_1_9"/>
<dbReference type="AlphaFoldDB" id="U2KCB6"/>
<evidence type="ECO:0000259" key="8">
    <source>
        <dbReference type="PROSITE" id="PS50928"/>
    </source>
</evidence>
<evidence type="ECO:0000256" key="2">
    <source>
        <dbReference type="ARBA" id="ARBA00022448"/>
    </source>
</evidence>
<evidence type="ECO:0000313" key="10">
    <source>
        <dbReference type="Proteomes" id="UP000016662"/>
    </source>
</evidence>
<feature type="transmembrane region" description="Helical" evidence="7">
    <location>
        <begin position="261"/>
        <end position="280"/>
    </location>
</feature>
<evidence type="ECO:0000256" key="5">
    <source>
        <dbReference type="ARBA" id="ARBA00022989"/>
    </source>
</evidence>
<evidence type="ECO:0000313" key="9">
    <source>
        <dbReference type="EMBL" id="ERJ96156.1"/>
    </source>
</evidence>
<feature type="transmembrane region" description="Helical" evidence="7">
    <location>
        <begin position="155"/>
        <end position="173"/>
    </location>
</feature>
<feature type="domain" description="ABC transmembrane type-1" evidence="8">
    <location>
        <begin position="87"/>
        <end position="280"/>
    </location>
</feature>
<feature type="transmembrane region" description="Helical" evidence="7">
    <location>
        <begin position="124"/>
        <end position="143"/>
    </location>
</feature>
<dbReference type="GeneID" id="93692417"/>
<evidence type="ECO:0000256" key="3">
    <source>
        <dbReference type="ARBA" id="ARBA00022475"/>
    </source>
</evidence>
<sequence length="295" mass="32332">MENVGVKDNYILVQRLKSAGCFIVCVLLALICLVPLYIMIMNATHGDAALRAQPLQFLPGGDLMTNIKNIAGGEFPQSPNFNVWLGYRNSLIIAGCTTILTVFFSALTSYGLTVYDFKIRDGAYTFILAVMMIPIQVTSTGFVKFMVGTLGLANSYIPLIIPAIAAPAVVFYMRQYMKSSFPLDIVEAARIDGSGEFRTFLTIAIPMCKPAIAVQAIFAFVQNWNNFYTQNMIIISNEKRFTMPIMIQSVLGQDKHPDLGAQYAAVALSVIPIIVIYLILSRFIVAGVALGGVKE</sequence>
<proteinExistence type="inferred from homology"/>
<dbReference type="Proteomes" id="UP000016662">
    <property type="component" value="Unassembled WGS sequence"/>
</dbReference>
<dbReference type="Gene3D" id="1.10.3720.10">
    <property type="entry name" value="MetI-like"/>
    <property type="match status" value="1"/>
</dbReference>
<gene>
    <name evidence="9" type="ORF">RUMCAL_01490</name>
</gene>
<evidence type="ECO:0000256" key="1">
    <source>
        <dbReference type="ARBA" id="ARBA00004651"/>
    </source>
</evidence>
<evidence type="ECO:0000256" key="6">
    <source>
        <dbReference type="ARBA" id="ARBA00023136"/>
    </source>
</evidence>
<dbReference type="RefSeq" id="WP_021682961.1">
    <property type="nucleotide sequence ID" value="NZ_KI260451.1"/>
</dbReference>
<comment type="similarity">
    <text evidence="7">Belongs to the binding-protein-dependent transport system permease family.</text>
</comment>